<sequence>MKDSACRQWVTRPYPRWGESRFVAVPHRREPLHLLWQEAERPRGGLLLVHGMNEYSGRYRHVAAHFAAAWHLVGVDLHAHGLTNPVLRAADEVVRRGTARVDASAAFLAQADLRTLAPMREDFRSALAFLRRRCDGPLFVLAHSLGGLIAAQALLEEPHGVAGLVLFGPAFAVSRLPGWRGRLANPLIDVSFRAYEGCLIRRYVPACLATLPMEAVMELASLPGLRRLLTPCRPSWVLDCLTDWEAEKTRLREDGYIVTRTLLRWVVAIEKAIVCFRAHMAALRVPYFLVYAREDPITAAWGNEDFWHATRHNHPANRMLALPVPYHEQLFMKPPVPQRLLTEVTVWLAERAG</sequence>
<proteinExistence type="predicted"/>
<evidence type="ECO:0000313" key="2">
    <source>
        <dbReference type="EMBL" id="BCX88438.1"/>
    </source>
</evidence>
<organism evidence="2 3">
    <name type="scientific">Methylomarinovum tepidoasis</name>
    <dbReference type="NCBI Taxonomy" id="2840183"/>
    <lineage>
        <taxon>Bacteria</taxon>
        <taxon>Pseudomonadati</taxon>
        <taxon>Pseudomonadota</taxon>
        <taxon>Gammaproteobacteria</taxon>
        <taxon>Methylococcales</taxon>
        <taxon>Methylothermaceae</taxon>
        <taxon>Methylomarinovum</taxon>
    </lineage>
</organism>
<dbReference type="SUPFAM" id="SSF53474">
    <property type="entry name" value="alpha/beta-Hydrolases"/>
    <property type="match status" value="1"/>
</dbReference>
<dbReference type="EMBL" id="AP024718">
    <property type="protein sequence ID" value="BCX88438.1"/>
    <property type="molecule type" value="Genomic_DNA"/>
</dbReference>
<dbReference type="InterPro" id="IPR051044">
    <property type="entry name" value="MAG_DAG_Lipase"/>
</dbReference>
<keyword evidence="3" id="KW-1185">Reference proteome</keyword>
<dbReference type="Pfam" id="PF12146">
    <property type="entry name" value="Hydrolase_4"/>
    <property type="match status" value="1"/>
</dbReference>
<dbReference type="RefSeq" id="WP_286293552.1">
    <property type="nucleotide sequence ID" value="NZ_AP024718.1"/>
</dbReference>
<dbReference type="Proteomes" id="UP001321450">
    <property type="component" value="Chromosome"/>
</dbReference>
<dbReference type="PANTHER" id="PTHR11614">
    <property type="entry name" value="PHOSPHOLIPASE-RELATED"/>
    <property type="match status" value="1"/>
</dbReference>
<dbReference type="KEGG" id="meiy:MIN45_P0807"/>
<reference evidence="3" key="1">
    <citation type="journal article" date="2024" name="Int. J. Syst. Evol. Microbiol.">
        <title>Methylomarinovum tepidoasis sp. nov., a moderately thermophilic methanotroph of the family Methylothermaceae isolated from a deep-sea hydrothermal field.</title>
        <authorList>
            <person name="Hirayama H."/>
            <person name="Takaki Y."/>
            <person name="Abe M."/>
            <person name="Miyazaki M."/>
            <person name="Uematsu K."/>
            <person name="Matsui Y."/>
            <person name="Takai K."/>
        </authorList>
    </citation>
    <scope>NUCLEOTIDE SEQUENCE [LARGE SCALE GENOMIC DNA]</scope>
    <source>
        <strain evidence="3">IN45</strain>
    </source>
</reference>
<evidence type="ECO:0000313" key="3">
    <source>
        <dbReference type="Proteomes" id="UP001321450"/>
    </source>
</evidence>
<protein>
    <recommendedName>
        <fullName evidence="1">Serine aminopeptidase S33 domain-containing protein</fullName>
    </recommendedName>
</protein>
<dbReference type="Gene3D" id="3.40.50.1820">
    <property type="entry name" value="alpha/beta hydrolase"/>
    <property type="match status" value="1"/>
</dbReference>
<name>A0AAU9BY58_9GAMM</name>
<gene>
    <name evidence="2" type="ORF">MIN45_P0807</name>
</gene>
<dbReference type="InterPro" id="IPR022742">
    <property type="entry name" value="Hydrolase_4"/>
</dbReference>
<dbReference type="InterPro" id="IPR029058">
    <property type="entry name" value="AB_hydrolase_fold"/>
</dbReference>
<accession>A0AAU9BY58</accession>
<evidence type="ECO:0000259" key="1">
    <source>
        <dbReference type="Pfam" id="PF12146"/>
    </source>
</evidence>
<feature type="domain" description="Serine aminopeptidase S33" evidence="1">
    <location>
        <begin position="41"/>
        <end position="313"/>
    </location>
</feature>
<dbReference type="AlphaFoldDB" id="A0AAU9BY58"/>